<feature type="region of interest" description="Disordered" evidence="6">
    <location>
        <begin position="64"/>
        <end position="84"/>
    </location>
</feature>
<name>H3GJJ2_PHYRM</name>
<reference evidence="8" key="1">
    <citation type="journal article" date="2006" name="Science">
        <title>Phytophthora genome sequences uncover evolutionary origins and mechanisms of pathogenesis.</title>
        <authorList>
            <person name="Tyler B.M."/>
            <person name="Tripathy S."/>
            <person name="Zhang X."/>
            <person name="Dehal P."/>
            <person name="Jiang R.H."/>
            <person name="Aerts A."/>
            <person name="Arredondo F.D."/>
            <person name="Baxter L."/>
            <person name="Bensasson D."/>
            <person name="Beynon J.L."/>
            <person name="Chapman J."/>
            <person name="Damasceno C.M."/>
            <person name="Dorrance A.E."/>
            <person name="Dou D."/>
            <person name="Dickerman A.W."/>
            <person name="Dubchak I.L."/>
            <person name="Garbelotto M."/>
            <person name="Gijzen M."/>
            <person name="Gordon S.G."/>
            <person name="Govers F."/>
            <person name="Grunwald N.J."/>
            <person name="Huang W."/>
            <person name="Ivors K.L."/>
            <person name="Jones R.W."/>
            <person name="Kamoun S."/>
            <person name="Krampis K."/>
            <person name="Lamour K.H."/>
            <person name="Lee M.K."/>
            <person name="McDonald W.H."/>
            <person name="Medina M."/>
            <person name="Meijer H.J."/>
            <person name="Nordberg E.K."/>
            <person name="Maclean D.J."/>
            <person name="Ospina-Giraldo M.D."/>
            <person name="Morris P.F."/>
            <person name="Phuntumart V."/>
            <person name="Putnam N.H."/>
            <person name="Rash S."/>
            <person name="Rose J.K."/>
            <person name="Sakihama Y."/>
            <person name="Salamov A.A."/>
            <person name="Savidor A."/>
            <person name="Scheuring C.F."/>
            <person name="Smith B.M."/>
            <person name="Sobral B.W."/>
            <person name="Terry A."/>
            <person name="Torto-Alalibo T.A."/>
            <person name="Win J."/>
            <person name="Xu Z."/>
            <person name="Zhang H."/>
            <person name="Grigoriev I.V."/>
            <person name="Rokhsar D.S."/>
            <person name="Boore J.L."/>
        </authorList>
    </citation>
    <scope>NUCLEOTIDE SEQUENCE [LARGE SCALE GENOMIC DNA]</scope>
    <source>
        <strain evidence="8">Pr102</strain>
    </source>
</reference>
<feature type="compositionally biased region" description="Acidic residues" evidence="6">
    <location>
        <begin position="64"/>
        <end position="81"/>
    </location>
</feature>
<dbReference type="Pfam" id="PF16810">
    <property type="entry name" value="RXLR"/>
    <property type="match status" value="1"/>
</dbReference>
<dbReference type="OMA" id="EWVERGK"/>
<dbReference type="GeneID" id="94218225"/>
<evidence type="ECO:0000256" key="6">
    <source>
        <dbReference type="SAM" id="MobiDB-lite"/>
    </source>
</evidence>
<evidence type="ECO:0000256" key="4">
    <source>
        <dbReference type="ARBA" id="ARBA00022729"/>
    </source>
</evidence>
<dbReference type="Proteomes" id="UP000005238">
    <property type="component" value="Unassembled WGS sequence"/>
</dbReference>
<comment type="similarity">
    <text evidence="2 5">Belongs to the RxLR effector family.</text>
</comment>
<keyword evidence="8" id="KW-1185">Reference proteome</keyword>
<comment type="subcellular location">
    <subcellularLocation>
        <location evidence="1 5">Secreted</location>
    </subcellularLocation>
</comment>
<dbReference type="RefSeq" id="XP_067740061.1">
    <property type="nucleotide sequence ID" value="XM_067882469.1"/>
</dbReference>
<organism evidence="7 8">
    <name type="scientific">Phytophthora ramorum</name>
    <name type="common">Sudden oak death agent</name>
    <dbReference type="NCBI Taxonomy" id="164328"/>
    <lineage>
        <taxon>Eukaryota</taxon>
        <taxon>Sar</taxon>
        <taxon>Stramenopiles</taxon>
        <taxon>Oomycota</taxon>
        <taxon>Peronosporomycetes</taxon>
        <taxon>Peronosporales</taxon>
        <taxon>Peronosporaceae</taxon>
        <taxon>Phytophthora</taxon>
    </lineage>
</organism>
<evidence type="ECO:0000313" key="8">
    <source>
        <dbReference type="Proteomes" id="UP000005238"/>
    </source>
</evidence>
<dbReference type="VEuPathDB" id="FungiDB:KRP23_11890"/>
<dbReference type="OrthoDB" id="129400at2759"/>
<comment type="domain">
    <text evidence="5">The RxLR-dEER motif acts to carry the protein into the host cell cytoplasm through binding to cell surface phosphatidylinositol-3-phosphate.</text>
</comment>
<sequence length="146" mass="16166">MRVTHFLLVATATLYSCNAVSAASGDADQAKLSMVTSTDAAVPVRALDTVNGKRLLRSYYEADKDDEADEADEADEYDAAEEERGVMTPAQIRKWTARAEEWVERGKTQGQMRDKFTGLRGVMNAKDKEKYNLFLAAYLRAHPGGI</sequence>
<evidence type="ECO:0000256" key="1">
    <source>
        <dbReference type="ARBA" id="ARBA00004613"/>
    </source>
</evidence>
<dbReference type="InterPro" id="IPR031825">
    <property type="entry name" value="RXLR"/>
</dbReference>
<proteinExistence type="inferred from homology"/>
<comment type="function">
    <text evidence="5">Effector that suppresses plant defense responses during pathogen infection.</text>
</comment>
<feature type="chain" id="PRO_5028523592" description="RxLR effector protein" evidence="5">
    <location>
        <begin position="23"/>
        <end position="146"/>
    </location>
</feature>
<feature type="signal peptide" evidence="5">
    <location>
        <begin position="1"/>
        <end position="22"/>
    </location>
</feature>
<evidence type="ECO:0000256" key="5">
    <source>
        <dbReference type="RuleBase" id="RU367124"/>
    </source>
</evidence>
<dbReference type="GO" id="GO:0005576">
    <property type="term" value="C:extracellular region"/>
    <property type="evidence" value="ECO:0007669"/>
    <property type="project" value="UniProtKB-SubCell"/>
</dbReference>
<accession>H3GJJ2</accession>
<dbReference type="EMBL" id="DS566014">
    <property type="status" value="NOT_ANNOTATED_CDS"/>
    <property type="molecule type" value="Genomic_DNA"/>
</dbReference>
<evidence type="ECO:0000256" key="3">
    <source>
        <dbReference type="ARBA" id="ARBA00022525"/>
    </source>
</evidence>
<keyword evidence="3 5" id="KW-0964">Secreted</keyword>
<keyword evidence="4 5" id="KW-0732">Signal</keyword>
<dbReference type="VEuPathDB" id="FungiDB:KRP22_14028"/>
<evidence type="ECO:0000256" key="2">
    <source>
        <dbReference type="ARBA" id="ARBA00010400"/>
    </source>
</evidence>
<protein>
    <recommendedName>
        <fullName evidence="5">RxLR effector protein</fullName>
    </recommendedName>
</protein>
<dbReference type="EnsemblProtists" id="Phyra76339">
    <property type="protein sequence ID" value="Phyra76339"/>
    <property type="gene ID" value="Phyra76339"/>
</dbReference>
<evidence type="ECO:0000313" key="7">
    <source>
        <dbReference type="EnsemblProtists" id="Phyra76339"/>
    </source>
</evidence>
<reference evidence="7" key="2">
    <citation type="submission" date="2015-06" db="UniProtKB">
        <authorList>
            <consortium name="EnsemblProtists"/>
        </authorList>
    </citation>
    <scope>IDENTIFICATION</scope>
    <source>
        <strain evidence="7">Pr102</strain>
    </source>
</reference>
<dbReference type="HOGENOM" id="CLU_150978_0_0_1"/>
<dbReference type="eggNOG" id="ENOG502RFFI">
    <property type="taxonomic scope" value="Eukaryota"/>
</dbReference>
<dbReference type="InParanoid" id="H3GJJ2"/>
<dbReference type="AlphaFoldDB" id="H3GJJ2"/>
<dbReference type="PROSITE" id="PS51257">
    <property type="entry name" value="PROKAR_LIPOPROTEIN"/>
    <property type="match status" value="1"/>
</dbReference>